<dbReference type="InterPro" id="IPR000073">
    <property type="entry name" value="AB_hydrolase_1"/>
</dbReference>
<dbReference type="RefSeq" id="WP_113615216.1">
    <property type="nucleotide sequence ID" value="NZ_QFFJ01000001.1"/>
</dbReference>
<dbReference type="OrthoDB" id="252464at2"/>
<dbReference type="Pfam" id="PF00561">
    <property type="entry name" value="Abhydrolase_1"/>
    <property type="match status" value="1"/>
</dbReference>
<organism evidence="2 3">
    <name type="scientific">Chitinophaga flava</name>
    <dbReference type="NCBI Taxonomy" id="2259036"/>
    <lineage>
        <taxon>Bacteria</taxon>
        <taxon>Pseudomonadati</taxon>
        <taxon>Bacteroidota</taxon>
        <taxon>Chitinophagia</taxon>
        <taxon>Chitinophagales</taxon>
        <taxon>Chitinophagaceae</taxon>
        <taxon>Chitinophaga</taxon>
    </lineage>
</organism>
<sequence length="263" mass="29556">MRKTINNGTHQYDDQGQGPVIVLIHGFSENGSLWEIQQAYLKDRFRIITPELPGTSEVPLTDPLTMESMADYVYAILLAESIDKAIIIGHSMGGYVALALTEKYPQLVQGLGLFHSTATADSEEKKEVRRKSIKLIQEYGAETFVRQTLPNMFSPTFKAVQPARVEAYVQMGMQCPQQSMIAYYEAMMQRPDRTVILKDATMPVLFIIGKDDNAVPADIILPQITLPRVSSIHIFDEVGHMGMWEVFEAANVILHQFADFCQL</sequence>
<dbReference type="Gene3D" id="3.40.50.1820">
    <property type="entry name" value="alpha/beta hydrolase"/>
    <property type="match status" value="1"/>
</dbReference>
<evidence type="ECO:0000313" key="3">
    <source>
        <dbReference type="Proteomes" id="UP000253410"/>
    </source>
</evidence>
<dbReference type="InterPro" id="IPR050266">
    <property type="entry name" value="AB_hydrolase_sf"/>
</dbReference>
<comment type="caution">
    <text evidence="2">The sequence shown here is derived from an EMBL/GenBank/DDBJ whole genome shotgun (WGS) entry which is preliminary data.</text>
</comment>
<keyword evidence="3" id="KW-1185">Reference proteome</keyword>
<proteinExistence type="predicted"/>
<evidence type="ECO:0000313" key="2">
    <source>
        <dbReference type="EMBL" id="RBL92615.1"/>
    </source>
</evidence>
<keyword evidence="2" id="KW-0378">Hydrolase</keyword>
<dbReference type="PRINTS" id="PR00111">
    <property type="entry name" value="ABHYDROLASE"/>
</dbReference>
<dbReference type="Proteomes" id="UP000253410">
    <property type="component" value="Unassembled WGS sequence"/>
</dbReference>
<accession>A0A365Y3Z1</accession>
<feature type="domain" description="AB hydrolase-1" evidence="1">
    <location>
        <begin position="19"/>
        <end position="245"/>
    </location>
</feature>
<dbReference type="GO" id="GO:0016787">
    <property type="term" value="F:hydrolase activity"/>
    <property type="evidence" value="ECO:0007669"/>
    <property type="project" value="UniProtKB-KW"/>
</dbReference>
<dbReference type="AlphaFoldDB" id="A0A365Y3Z1"/>
<gene>
    <name evidence="2" type="ORF">DF182_08570</name>
</gene>
<reference evidence="2 3" key="1">
    <citation type="submission" date="2018-05" db="EMBL/GenBank/DDBJ databases">
        <title>Chitinophaga sp. K3CV102501T nov., isolated from isolated from a monsoon evergreen broad-leaved forest soil.</title>
        <authorList>
            <person name="Lv Y."/>
        </authorList>
    </citation>
    <scope>NUCLEOTIDE SEQUENCE [LARGE SCALE GENOMIC DNA]</scope>
    <source>
        <strain evidence="2 3">GDMCC 1.1325</strain>
    </source>
</reference>
<name>A0A365Y3Z1_9BACT</name>
<dbReference type="InterPro" id="IPR029058">
    <property type="entry name" value="AB_hydrolase_fold"/>
</dbReference>
<protein>
    <submittedName>
        <fullName evidence="2">Alpha/beta hydrolase</fullName>
    </submittedName>
</protein>
<evidence type="ECO:0000259" key="1">
    <source>
        <dbReference type="Pfam" id="PF00561"/>
    </source>
</evidence>
<dbReference type="PANTHER" id="PTHR43798">
    <property type="entry name" value="MONOACYLGLYCEROL LIPASE"/>
    <property type="match status" value="1"/>
</dbReference>
<dbReference type="SUPFAM" id="SSF53474">
    <property type="entry name" value="alpha/beta-Hydrolases"/>
    <property type="match status" value="1"/>
</dbReference>
<dbReference type="EMBL" id="QFFJ01000001">
    <property type="protein sequence ID" value="RBL92615.1"/>
    <property type="molecule type" value="Genomic_DNA"/>
</dbReference>